<feature type="compositionally biased region" description="Polar residues" evidence="1">
    <location>
        <begin position="518"/>
        <end position="527"/>
    </location>
</feature>
<evidence type="ECO:0000313" key="2">
    <source>
        <dbReference type="EMBL" id="THH20151.1"/>
    </source>
</evidence>
<feature type="compositionally biased region" description="Acidic residues" evidence="1">
    <location>
        <begin position="253"/>
        <end position="265"/>
    </location>
</feature>
<name>A0A4S4M719_9AGAM</name>
<feature type="compositionally biased region" description="Polar residues" evidence="1">
    <location>
        <begin position="347"/>
        <end position="361"/>
    </location>
</feature>
<dbReference type="AlphaFoldDB" id="A0A4S4M719"/>
<accession>A0A4S4M719</accession>
<feature type="compositionally biased region" description="Basic residues" evidence="1">
    <location>
        <begin position="164"/>
        <end position="176"/>
    </location>
</feature>
<gene>
    <name evidence="2" type="ORF">EW146_g1138</name>
</gene>
<feature type="compositionally biased region" description="Polar residues" evidence="1">
    <location>
        <begin position="178"/>
        <end position="195"/>
    </location>
</feature>
<feature type="compositionally biased region" description="Pro residues" evidence="1">
    <location>
        <begin position="371"/>
        <end position="383"/>
    </location>
</feature>
<protein>
    <submittedName>
        <fullName evidence="2">Uncharacterized protein</fullName>
    </submittedName>
</protein>
<organism evidence="2 3">
    <name type="scientific">Bondarzewia mesenterica</name>
    <dbReference type="NCBI Taxonomy" id="1095465"/>
    <lineage>
        <taxon>Eukaryota</taxon>
        <taxon>Fungi</taxon>
        <taxon>Dikarya</taxon>
        <taxon>Basidiomycota</taxon>
        <taxon>Agaricomycotina</taxon>
        <taxon>Agaricomycetes</taxon>
        <taxon>Russulales</taxon>
        <taxon>Bondarzewiaceae</taxon>
        <taxon>Bondarzewia</taxon>
    </lineage>
</organism>
<evidence type="ECO:0000256" key="1">
    <source>
        <dbReference type="SAM" id="MobiDB-lite"/>
    </source>
</evidence>
<dbReference type="EMBL" id="SGPL01000028">
    <property type="protein sequence ID" value="THH20151.1"/>
    <property type="molecule type" value="Genomic_DNA"/>
</dbReference>
<feature type="region of interest" description="Disordered" evidence="1">
    <location>
        <begin position="1"/>
        <end position="224"/>
    </location>
</feature>
<feature type="compositionally biased region" description="Gly residues" evidence="1">
    <location>
        <begin position="51"/>
        <end position="67"/>
    </location>
</feature>
<dbReference type="Proteomes" id="UP000310158">
    <property type="component" value="Unassembled WGS sequence"/>
</dbReference>
<reference evidence="2 3" key="1">
    <citation type="submission" date="2019-02" db="EMBL/GenBank/DDBJ databases">
        <title>Genome sequencing of the rare red list fungi Bondarzewia mesenterica.</title>
        <authorList>
            <person name="Buettner E."/>
            <person name="Kellner H."/>
        </authorList>
    </citation>
    <scope>NUCLEOTIDE SEQUENCE [LARGE SCALE GENOMIC DNA]</scope>
    <source>
        <strain evidence="2 3">DSM 108281</strain>
    </source>
</reference>
<feature type="compositionally biased region" description="Basic and acidic residues" evidence="1">
    <location>
        <begin position="447"/>
        <end position="464"/>
    </location>
</feature>
<feature type="compositionally biased region" description="Low complexity" evidence="1">
    <location>
        <begin position="154"/>
        <end position="163"/>
    </location>
</feature>
<feature type="region of interest" description="Disordered" evidence="1">
    <location>
        <begin position="240"/>
        <end position="527"/>
    </location>
</feature>
<keyword evidence="3" id="KW-1185">Reference proteome</keyword>
<sequence length="527" mass="55006">MASLSSLPPPSSDSMNSRATDWGRNGERGSAFRGLNRGGRYTRGGERGRGGRGGGRGGGAGRGGRFGGAPIDTSFKAANSPAPPVSAGPPLATPSEPASTIRNGTSTLPALSPSNGDLPARTRAGSRRPSSARKVPSLTIEPASPTVDTHKVPSSATTSSSRSSGHRRRSHQHKPSVPKQSLSVQPAASQRATTRSGPPSPRPPSKDVPPHLSADPTVANFDMKSNIDSLVERVRAMAMDNRPTTPGSHIDWASDEDDTLPDLDDWGVPSSTTGSSATVPTSTSEVGRLELMSPILDDSLKQLPRPDERVKSPSIESERLSPNVLHGIMSIAEANSKGGRLSPAPRSPTSMSQQKKTSNGRSKPSPKKPSPRLPVHPSLPPKPVSTFESARPKSPGQNGLAVHHPTPTHGLFPHHILPPKPAVTSSSPPISAAPGEGSTDSILPRADVVEPTRQPEHQYMDRPGLEASIHAPKASIVEPPTSSSAPPEMQAHHAVAARAFSPPQGRSRTFGRPGAHRVSQSGSSTPS</sequence>
<feature type="compositionally biased region" description="Polar residues" evidence="1">
    <location>
        <begin position="96"/>
        <end position="115"/>
    </location>
</feature>
<proteinExistence type="predicted"/>
<evidence type="ECO:0000313" key="3">
    <source>
        <dbReference type="Proteomes" id="UP000310158"/>
    </source>
</evidence>
<dbReference type="OrthoDB" id="3267789at2759"/>
<feature type="compositionally biased region" description="Polar residues" evidence="1">
    <location>
        <begin position="269"/>
        <end position="285"/>
    </location>
</feature>
<feature type="compositionally biased region" description="Basic and acidic residues" evidence="1">
    <location>
        <begin position="298"/>
        <end position="319"/>
    </location>
</feature>
<comment type="caution">
    <text evidence="2">The sequence shown here is derived from an EMBL/GenBank/DDBJ whole genome shotgun (WGS) entry which is preliminary data.</text>
</comment>